<sequence length="226" mass="24490">MANSGADDIHQLLRVRFSDKLNPRDARMHLNSLWVLMVGFKSSLGLPYEGAHVADTQEPILWLCNNSAKLGQKGPVECWTVTSNAAFGTANKVPQENIPPGKEKEIVKTLLASLSRITGLKALPEVCFTRVQLWGAALPLNVYSSKDDCLFDALRQVGVCGDWLVSPCIQGAAVSGMVMAEKIKAHMSGDSRSTELRPQFEPAGSDAIGAFPVNPRMLFQPKAKAS</sequence>
<dbReference type="EMBL" id="JBAMIC010000012">
    <property type="protein sequence ID" value="KAK7098262.1"/>
    <property type="molecule type" value="Genomic_DNA"/>
</dbReference>
<evidence type="ECO:0000313" key="1">
    <source>
        <dbReference type="EMBL" id="KAK7098262.1"/>
    </source>
</evidence>
<evidence type="ECO:0000313" key="2">
    <source>
        <dbReference type="Proteomes" id="UP001374579"/>
    </source>
</evidence>
<protein>
    <recommendedName>
        <fullName evidence="3">Amine oxidase domain-containing protein</fullName>
    </recommendedName>
</protein>
<dbReference type="Gene3D" id="3.50.50.60">
    <property type="entry name" value="FAD/NAD(P)-binding domain"/>
    <property type="match status" value="1"/>
</dbReference>
<dbReference type="AlphaFoldDB" id="A0AAN9B3Q5"/>
<dbReference type="Gene3D" id="3.90.660.10">
    <property type="match status" value="1"/>
</dbReference>
<name>A0AAN9B3Q5_9CAEN</name>
<dbReference type="PANTHER" id="PTHR16128">
    <property type="entry name" value="FAD/NAD(P)-BINDING OXIDOREDUCTASE FAMILY PROTEIN"/>
    <property type="match status" value="1"/>
</dbReference>
<organism evidence="1 2">
    <name type="scientific">Littorina saxatilis</name>
    <dbReference type="NCBI Taxonomy" id="31220"/>
    <lineage>
        <taxon>Eukaryota</taxon>
        <taxon>Metazoa</taxon>
        <taxon>Spiralia</taxon>
        <taxon>Lophotrochozoa</taxon>
        <taxon>Mollusca</taxon>
        <taxon>Gastropoda</taxon>
        <taxon>Caenogastropoda</taxon>
        <taxon>Littorinimorpha</taxon>
        <taxon>Littorinoidea</taxon>
        <taxon>Littorinidae</taxon>
        <taxon>Littorina</taxon>
    </lineage>
</organism>
<dbReference type="InterPro" id="IPR036188">
    <property type="entry name" value="FAD/NAD-bd_sf"/>
</dbReference>
<gene>
    <name evidence="1" type="ORF">V1264_002599</name>
</gene>
<proteinExistence type="predicted"/>
<dbReference type="Proteomes" id="UP001374579">
    <property type="component" value="Unassembled WGS sequence"/>
</dbReference>
<evidence type="ECO:0008006" key="3">
    <source>
        <dbReference type="Google" id="ProtNLM"/>
    </source>
</evidence>
<comment type="caution">
    <text evidence="1">The sequence shown here is derived from an EMBL/GenBank/DDBJ whole genome shotgun (WGS) entry which is preliminary data.</text>
</comment>
<accession>A0AAN9B3Q5</accession>
<dbReference type="PANTHER" id="PTHR16128:SF5">
    <property type="entry name" value="FAD_NAD(P)-BINDING OXIDOREDUCTASE FAMILY PROTEIN"/>
    <property type="match status" value="1"/>
</dbReference>
<keyword evidence="2" id="KW-1185">Reference proteome</keyword>
<reference evidence="1 2" key="1">
    <citation type="submission" date="2024-02" db="EMBL/GenBank/DDBJ databases">
        <title>Chromosome-scale genome assembly of the rough periwinkle Littorina saxatilis.</title>
        <authorList>
            <person name="De Jode A."/>
            <person name="Faria R."/>
            <person name="Formenti G."/>
            <person name="Sims Y."/>
            <person name="Smith T.P."/>
            <person name="Tracey A."/>
            <person name="Wood J.M.D."/>
            <person name="Zagrodzka Z.B."/>
            <person name="Johannesson K."/>
            <person name="Butlin R.K."/>
            <person name="Leder E.H."/>
        </authorList>
    </citation>
    <scope>NUCLEOTIDE SEQUENCE [LARGE SCALE GENOMIC DNA]</scope>
    <source>
        <strain evidence="1">Snail1</strain>
        <tissue evidence="1">Muscle</tissue>
    </source>
</reference>